<name>A0ABW5WYQ3_9STAP</name>
<dbReference type="Pfam" id="PF13673">
    <property type="entry name" value="Acetyltransf_10"/>
    <property type="match status" value="1"/>
</dbReference>
<dbReference type="EMBL" id="JBHUOQ010000005">
    <property type="protein sequence ID" value="MFD2831487.1"/>
    <property type="molecule type" value="Genomic_DNA"/>
</dbReference>
<dbReference type="SUPFAM" id="SSF55729">
    <property type="entry name" value="Acyl-CoA N-acyltransferases (Nat)"/>
    <property type="match status" value="1"/>
</dbReference>
<gene>
    <name evidence="2" type="ORF">ACFSX4_13505</name>
</gene>
<dbReference type="PROSITE" id="PS51186">
    <property type="entry name" value="GNAT"/>
    <property type="match status" value="1"/>
</dbReference>
<dbReference type="InterPro" id="IPR000182">
    <property type="entry name" value="GNAT_dom"/>
</dbReference>
<feature type="domain" description="N-acetyltransferase" evidence="1">
    <location>
        <begin position="2"/>
        <end position="136"/>
    </location>
</feature>
<comment type="caution">
    <text evidence="2">The sequence shown here is derived from an EMBL/GenBank/DDBJ whole genome shotgun (WGS) entry which is preliminary data.</text>
</comment>
<evidence type="ECO:0000259" key="1">
    <source>
        <dbReference type="PROSITE" id="PS51186"/>
    </source>
</evidence>
<proteinExistence type="predicted"/>
<organism evidence="2 3">
    <name type="scientific">Corticicoccus populi</name>
    <dbReference type="NCBI Taxonomy" id="1812821"/>
    <lineage>
        <taxon>Bacteria</taxon>
        <taxon>Bacillati</taxon>
        <taxon>Bacillota</taxon>
        <taxon>Bacilli</taxon>
        <taxon>Bacillales</taxon>
        <taxon>Staphylococcaceae</taxon>
        <taxon>Corticicoccus</taxon>
    </lineage>
</organism>
<dbReference type="Gene3D" id="3.40.630.30">
    <property type="match status" value="1"/>
</dbReference>
<dbReference type="RefSeq" id="WP_377775788.1">
    <property type="nucleotide sequence ID" value="NZ_JBHUOQ010000005.1"/>
</dbReference>
<dbReference type="EC" id="2.3.1.-" evidence="2"/>
<evidence type="ECO:0000313" key="3">
    <source>
        <dbReference type="Proteomes" id="UP001597519"/>
    </source>
</evidence>
<dbReference type="InterPro" id="IPR016181">
    <property type="entry name" value="Acyl_CoA_acyltransferase"/>
</dbReference>
<keyword evidence="2" id="KW-0012">Acyltransferase</keyword>
<protein>
    <submittedName>
        <fullName evidence="2">GNAT family N-acetyltransferase</fullName>
        <ecNumber evidence="2">2.3.1.-</ecNumber>
    </submittedName>
</protein>
<dbReference type="CDD" id="cd04301">
    <property type="entry name" value="NAT_SF"/>
    <property type="match status" value="1"/>
</dbReference>
<keyword evidence="2" id="KW-0808">Transferase</keyword>
<dbReference type="Proteomes" id="UP001597519">
    <property type="component" value="Unassembled WGS sequence"/>
</dbReference>
<reference evidence="3" key="1">
    <citation type="journal article" date="2019" name="Int. J. Syst. Evol. Microbiol.">
        <title>The Global Catalogue of Microorganisms (GCM) 10K type strain sequencing project: providing services to taxonomists for standard genome sequencing and annotation.</title>
        <authorList>
            <consortium name="The Broad Institute Genomics Platform"/>
            <consortium name="The Broad Institute Genome Sequencing Center for Infectious Disease"/>
            <person name="Wu L."/>
            <person name="Ma J."/>
        </authorList>
    </citation>
    <scope>NUCLEOTIDE SEQUENCE [LARGE SCALE GENOMIC DNA]</scope>
    <source>
        <strain evidence="3">KCTC 33575</strain>
    </source>
</reference>
<sequence>MYNFKHDIVPELPDLKYLYTENMDEAELKNRFDAVTSSDYCVTAWDNDSLIGMIRSSGDQNYLQVITDFLVHDDYQSQGISSRLIRTYFSLTPDVREYLLVSKSRFQNTYMITWLEHKGFLLRSKEDGMYIFHKKK</sequence>
<dbReference type="GO" id="GO:0016746">
    <property type="term" value="F:acyltransferase activity"/>
    <property type="evidence" value="ECO:0007669"/>
    <property type="project" value="UniProtKB-KW"/>
</dbReference>
<accession>A0ABW5WYQ3</accession>
<keyword evidence="3" id="KW-1185">Reference proteome</keyword>
<evidence type="ECO:0000313" key="2">
    <source>
        <dbReference type="EMBL" id="MFD2831487.1"/>
    </source>
</evidence>